<name>A0AAN9PZV5_CANGL</name>
<keyword evidence="2" id="KW-1185">Reference proteome</keyword>
<accession>A0AAN9PZV5</accession>
<evidence type="ECO:0000313" key="1">
    <source>
        <dbReference type="EMBL" id="KAK7314313.1"/>
    </source>
</evidence>
<dbReference type="EMBL" id="JAYMYQ010000009">
    <property type="protein sequence ID" value="KAK7314313.1"/>
    <property type="molecule type" value="Genomic_DNA"/>
</dbReference>
<organism evidence="1 2">
    <name type="scientific">Canavalia gladiata</name>
    <name type="common">Sword bean</name>
    <name type="synonym">Dolichos gladiatus</name>
    <dbReference type="NCBI Taxonomy" id="3824"/>
    <lineage>
        <taxon>Eukaryota</taxon>
        <taxon>Viridiplantae</taxon>
        <taxon>Streptophyta</taxon>
        <taxon>Embryophyta</taxon>
        <taxon>Tracheophyta</taxon>
        <taxon>Spermatophyta</taxon>
        <taxon>Magnoliopsida</taxon>
        <taxon>eudicotyledons</taxon>
        <taxon>Gunneridae</taxon>
        <taxon>Pentapetalae</taxon>
        <taxon>rosids</taxon>
        <taxon>fabids</taxon>
        <taxon>Fabales</taxon>
        <taxon>Fabaceae</taxon>
        <taxon>Papilionoideae</taxon>
        <taxon>50 kb inversion clade</taxon>
        <taxon>NPAAA clade</taxon>
        <taxon>indigoferoid/millettioid clade</taxon>
        <taxon>Phaseoleae</taxon>
        <taxon>Canavalia</taxon>
    </lineage>
</organism>
<dbReference type="AlphaFoldDB" id="A0AAN9PZV5"/>
<comment type="caution">
    <text evidence="1">The sequence shown here is derived from an EMBL/GenBank/DDBJ whole genome shotgun (WGS) entry which is preliminary data.</text>
</comment>
<gene>
    <name evidence="1" type="ORF">VNO77_39529</name>
</gene>
<reference evidence="1 2" key="1">
    <citation type="submission" date="2024-01" db="EMBL/GenBank/DDBJ databases">
        <title>The genomes of 5 underutilized Papilionoideae crops provide insights into root nodulation and disease resistanc.</title>
        <authorList>
            <person name="Jiang F."/>
        </authorList>
    </citation>
    <scope>NUCLEOTIDE SEQUENCE [LARGE SCALE GENOMIC DNA]</scope>
    <source>
        <strain evidence="1">LVBAO_FW01</strain>
        <tissue evidence="1">Leaves</tissue>
    </source>
</reference>
<evidence type="ECO:0000313" key="2">
    <source>
        <dbReference type="Proteomes" id="UP001367508"/>
    </source>
</evidence>
<dbReference type="Proteomes" id="UP001367508">
    <property type="component" value="Unassembled WGS sequence"/>
</dbReference>
<protein>
    <submittedName>
        <fullName evidence="1">Uncharacterized protein</fullName>
    </submittedName>
</protein>
<proteinExistence type="predicted"/>
<sequence length="221" mass="25512">MPSGFMDAYFEITLQHQISYKDISPRTLLVATRYDHGFTRFYEVHNVPAYIQDTLVDVTFIILHVRGMESPFSQHVFGTLRVYLTLFSVCTPDESFDNSLFLAFTNVTRLLDQDFTHILASGFQPLGDLSTSHTTALDKGDFRRWSARGVLTLEQNGAEDVESKKLSRNDPENLRNYKSKRKTSSLYSLTESRSFLQNLFQPLYQAKFPLFICSPNRSEFY</sequence>